<dbReference type="WBParaSite" id="HDID_0000855701-mRNA-1">
    <property type="protein sequence ID" value="HDID_0000855701-mRNA-1"/>
    <property type="gene ID" value="HDID_0000855701"/>
</dbReference>
<feature type="region of interest" description="Disordered" evidence="1">
    <location>
        <begin position="222"/>
        <end position="257"/>
    </location>
</feature>
<accession>A0A0R3ST62</accession>
<reference evidence="3 4" key="2">
    <citation type="submission" date="2018-11" db="EMBL/GenBank/DDBJ databases">
        <authorList>
            <consortium name="Pathogen Informatics"/>
        </authorList>
    </citation>
    <scope>NUCLEOTIDE SEQUENCE [LARGE SCALE GENOMIC DNA]</scope>
</reference>
<protein>
    <submittedName>
        <fullName evidence="5">Ubiquitin-like domain-containing protein</fullName>
    </submittedName>
</protein>
<dbReference type="PROSITE" id="PS50053">
    <property type="entry name" value="UBIQUITIN_2"/>
    <property type="match status" value="2"/>
</dbReference>
<dbReference type="GO" id="GO:0043161">
    <property type="term" value="P:proteasome-mediated ubiquitin-dependent protein catabolic process"/>
    <property type="evidence" value="ECO:0007669"/>
    <property type="project" value="TreeGrafter"/>
</dbReference>
<dbReference type="SUPFAM" id="SSF54236">
    <property type="entry name" value="Ubiquitin-like"/>
    <property type="match status" value="2"/>
</dbReference>
<evidence type="ECO:0000313" key="5">
    <source>
        <dbReference type="WBParaSite" id="HDID_0000855701-mRNA-1"/>
    </source>
</evidence>
<gene>
    <name evidence="3" type="ORF">HDID_LOCUS8555</name>
</gene>
<dbReference type="GO" id="GO:0005829">
    <property type="term" value="C:cytosol"/>
    <property type="evidence" value="ECO:0007669"/>
    <property type="project" value="TreeGrafter"/>
</dbReference>
<dbReference type="Pfam" id="PF00240">
    <property type="entry name" value="ubiquitin"/>
    <property type="match status" value="2"/>
</dbReference>
<dbReference type="AlphaFoldDB" id="A0A0R3ST62"/>
<dbReference type="SMART" id="SM00213">
    <property type="entry name" value="UBQ"/>
    <property type="match status" value="2"/>
</dbReference>
<feature type="domain" description="Ubiquitin-like" evidence="2">
    <location>
        <begin position="1"/>
        <end position="72"/>
    </location>
</feature>
<evidence type="ECO:0000313" key="3">
    <source>
        <dbReference type="EMBL" id="VDL60873.1"/>
    </source>
</evidence>
<feature type="region of interest" description="Disordered" evidence="1">
    <location>
        <begin position="156"/>
        <end position="194"/>
    </location>
</feature>
<evidence type="ECO:0000256" key="1">
    <source>
        <dbReference type="SAM" id="MobiDB-lite"/>
    </source>
</evidence>
<dbReference type="InterPro" id="IPR029071">
    <property type="entry name" value="Ubiquitin-like_domsf"/>
</dbReference>
<dbReference type="GO" id="GO:0031593">
    <property type="term" value="F:polyubiquitin modification-dependent protein binding"/>
    <property type="evidence" value="ECO:0007669"/>
    <property type="project" value="TreeGrafter"/>
</dbReference>
<feature type="compositionally biased region" description="Polar residues" evidence="1">
    <location>
        <begin position="156"/>
        <end position="171"/>
    </location>
</feature>
<organism evidence="5">
    <name type="scientific">Hymenolepis diminuta</name>
    <name type="common">Rat tapeworm</name>
    <dbReference type="NCBI Taxonomy" id="6216"/>
    <lineage>
        <taxon>Eukaryota</taxon>
        <taxon>Metazoa</taxon>
        <taxon>Spiralia</taxon>
        <taxon>Lophotrochozoa</taxon>
        <taxon>Platyhelminthes</taxon>
        <taxon>Cestoda</taxon>
        <taxon>Eucestoda</taxon>
        <taxon>Cyclophyllidea</taxon>
        <taxon>Hymenolepididae</taxon>
        <taxon>Hymenolepis</taxon>
    </lineage>
</organism>
<feature type="compositionally biased region" description="Polar residues" evidence="1">
    <location>
        <begin position="178"/>
        <end position="189"/>
    </location>
</feature>
<dbReference type="CDD" id="cd17039">
    <property type="entry name" value="Ubl_ubiquitin_like"/>
    <property type="match status" value="2"/>
</dbReference>
<evidence type="ECO:0000313" key="4">
    <source>
        <dbReference type="Proteomes" id="UP000274504"/>
    </source>
</evidence>
<dbReference type="Proteomes" id="UP000274504">
    <property type="component" value="Unassembled WGS sequence"/>
</dbReference>
<dbReference type="GO" id="GO:0070628">
    <property type="term" value="F:proteasome binding"/>
    <property type="evidence" value="ECO:0007669"/>
    <property type="project" value="TreeGrafter"/>
</dbReference>
<dbReference type="InterPro" id="IPR000626">
    <property type="entry name" value="Ubiquitin-like_dom"/>
</dbReference>
<dbReference type="GO" id="GO:0043130">
    <property type="term" value="F:ubiquitin binding"/>
    <property type="evidence" value="ECO:0007669"/>
    <property type="project" value="TreeGrafter"/>
</dbReference>
<dbReference type="OrthoDB" id="6253962at2759"/>
<dbReference type="PANTHER" id="PTHR10621:SF4">
    <property type="entry name" value="UBIQUITIN-LIKE DOMAIN-CONTAINING PROTEIN"/>
    <property type="match status" value="1"/>
</dbReference>
<dbReference type="PANTHER" id="PTHR10621">
    <property type="entry name" value="UV EXCISION REPAIR PROTEIN RAD23"/>
    <property type="match status" value="1"/>
</dbReference>
<feature type="domain" description="Ubiquitin-like" evidence="2">
    <location>
        <begin position="80"/>
        <end position="155"/>
    </location>
</feature>
<evidence type="ECO:0000259" key="2">
    <source>
        <dbReference type="PROSITE" id="PS50053"/>
    </source>
</evidence>
<dbReference type="Gene3D" id="3.10.20.90">
    <property type="entry name" value="Phosphatidylinositol 3-kinase Catalytic Subunit, Chain A, domain 1"/>
    <property type="match status" value="2"/>
</dbReference>
<dbReference type="GO" id="GO:0005654">
    <property type="term" value="C:nucleoplasm"/>
    <property type="evidence" value="ECO:0007669"/>
    <property type="project" value="TreeGrafter"/>
</dbReference>
<name>A0A0R3ST62_HYMDI</name>
<dbReference type="EMBL" id="UYSG01011098">
    <property type="protein sequence ID" value="VDL60873.1"/>
    <property type="molecule type" value="Genomic_DNA"/>
</dbReference>
<proteinExistence type="predicted"/>
<sequence length="286" mass="32375">MKITILYKNRKLFNISMQNDMTVNRLREIIEETRLIPKDKQTLTFDGHVLENGRLIMEDYGAIDRSEITLSLPLDFTPNFKIYIKVPGGLVIKRIVNRTELVSNVKLSIEDATKIPVSQQALSYGSWLLEDNMRLGEYNLQNGSVIRVLRREGSSNLSTIESQNSQTQSAKNYEESRQPSLNSSGNSVAESGESKRTSIVEDYVLKKPPPIKRLEVAKVSESEASKIKSISQNKPEKIEPSSRTTTTPQIEKISKGESLRLNLPDTQIYKNFRQVLGEQMAQNGKE</sequence>
<reference evidence="5" key="1">
    <citation type="submission" date="2017-02" db="UniProtKB">
        <authorList>
            <consortium name="WormBaseParasite"/>
        </authorList>
    </citation>
    <scope>IDENTIFICATION</scope>
</reference>
<dbReference type="STRING" id="6216.A0A0R3ST62"/>